<gene>
    <name evidence="1" type="ORF">BDY19DRAFT_950783</name>
</gene>
<name>A0ACB8U2K1_9APHY</name>
<reference evidence="1" key="1">
    <citation type="journal article" date="2021" name="Environ. Microbiol.">
        <title>Gene family expansions and transcriptome signatures uncover fungal adaptations to wood decay.</title>
        <authorList>
            <person name="Hage H."/>
            <person name="Miyauchi S."/>
            <person name="Viragh M."/>
            <person name="Drula E."/>
            <person name="Min B."/>
            <person name="Chaduli D."/>
            <person name="Navarro D."/>
            <person name="Favel A."/>
            <person name="Norest M."/>
            <person name="Lesage-Meessen L."/>
            <person name="Balint B."/>
            <person name="Merenyi Z."/>
            <person name="de Eugenio L."/>
            <person name="Morin E."/>
            <person name="Martinez A.T."/>
            <person name="Baldrian P."/>
            <person name="Stursova M."/>
            <person name="Martinez M.J."/>
            <person name="Novotny C."/>
            <person name="Magnuson J.K."/>
            <person name="Spatafora J.W."/>
            <person name="Maurice S."/>
            <person name="Pangilinan J."/>
            <person name="Andreopoulos W."/>
            <person name="LaButti K."/>
            <person name="Hundley H."/>
            <person name="Na H."/>
            <person name="Kuo A."/>
            <person name="Barry K."/>
            <person name="Lipzen A."/>
            <person name="Henrissat B."/>
            <person name="Riley R."/>
            <person name="Ahrendt S."/>
            <person name="Nagy L.G."/>
            <person name="Grigoriev I.V."/>
            <person name="Martin F."/>
            <person name="Rosso M.N."/>
        </authorList>
    </citation>
    <scope>NUCLEOTIDE SEQUENCE</scope>
    <source>
        <strain evidence="1">CBS 384.51</strain>
    </source>
</reference>
<proteinExistence type="predicted"/>
<sequence>MAFASGADLTAAVSKAGGFGFLPAGFDSSETIRANLTSIRKTLNVPADAPVPAGVGFLGWITDMTEASEDPRIPAVLAEKVKAVWFAFGNNLGKHIKTVQDYDAKRTHKTKIFVIVNSLDEAKRAANEWKVDALVVQGFEAGGHGSSLSPPLFNFVPAVRRALPNIPIVAAGGVAYGSQIASLLVLGADAVALGTRFLFTNESIYTDQVKNVLVKSSFNHTSRSNAFDQAFQTDFWPSHIDGRAISTNDVITDFRAGLPLEERVKRYQEATKQGKDSHLIIWAGYGVVHTDKISSAAVSVLRDSKMYKC</sequence>
<dbReference type="Proteomes" id="UP001055072">
    <property type="component" value="Unassembled WGS sequence"/>
</dbReference>
<organism evidence="1 2">
    <name type="scientific">Irpex rosettiformis</name>
    <dbReference type="NCBI Taxonomy" id="378272"/>
    <lineage>
        <taxon>Eukaryota</taxon>
        <taxon>Fungi</taxon>
        <taxon>Dikarya</taxon>
        <taxon>Basidiomycota</taxon>
        <taxon>Agaricomycotina</taxon>
        <taxon>Agaricomycetes</taxon>
        <taxon>Polyporales</taxon>
        <taxon>Irpicaceae</taxon>
        <taxon>Irpex</taxon>
    </lineage>
</organism>
<keyword evidence="2" id="KW-1185">Reference proteome</keyword>
<dbReference type="EMBL" id="MU274914">
    <property type="protein sequence ID" value="KAI0088421.1"/>
    <property type="molecule type" value="Genomic_DNA"/>
</dbReference>
<evidence type="ECO:0000313" key="2">
    <source>
        <dbReference type="Proteomes" id="UP001055072"/>
    </source>
</evidence>
<evidence type="ECO:0000313" key="1">
    <source>
        <dbReference type="EMBL" id="KAI0088421.1"/>
    </source>
</evidence>
<comment type="caution">
    <text evidence="1">The sequence shown here is derived from an EMBL/GenBank/DDBJ whole genome shotgun (WGS) entry which is preliminary data.</text>
</comment>
<keyword evidence="1" id="KW-0560">Oxidoreductase</keyword>
<accession>A0ACB8U2K1</accession>
<keyword evidence="1" id="KW-0223">Dioxygenase</keyword>
<protein>
    <submittedName>
        <fullName evidence="1">2-nitropropane dioxygenase</fullName>
    </submittedName>
</protein>